<evidence type="ECO:0000313" key="4">
    <source>
        <dbReference type="Proteomes" id="UP000694565"/>
    </source>
</evidence>
<sequence>MLYHPDKHRDPELKRQAEQLFNLVHEAYQVLREPQSRAIYDIYGKRGLDVDGWEVVERKRSPAEIREEYERLQKEREERRLQQRTNPKGTISVGVDATDLFDQYEEDYEDMAGGGVPHVEINKMHISQSIEAPLSTKDTAILSGSLSTHNGNGGGTINLAFRRVTSANGFYELISFLHLSFNLTRDLDKQREGSASNIARKKQEAESAVLLMQESVRRIIETEESRMGLIILNAWYGKFVTDNSRKHERAKVIDVTVPLQCLVKDSKLILTEATKSGIPGFYDPCVGEEKSLKVLYQFRGVMHQVLSGDAEPLRIPKQCESNAEYTPPRIGIVSQFRPP</sequence>
<keyword evidence="1" id="KW-0143">Chaperone</keyword>
<dbReference type="Ensembl" id="ENSCLMT00005031291.1">
    <property type="protein sequence ID" value="ENSCLMP00005029944.1"/>
    <property type="gene ID" value="ENSCLMG00005014545.1"/>
</dbReference>
<organism evidence="3 4">
    <name type="scientific">Cyclopterus lumpus</name>
    <name type="common">Lumpsucker</name>
    <dbReference type="NCBI Taxonomy" id="8103"/>
    <lineage>
        <taxon>Eukaryota</taxon>
        <taxon>Metazoa</taxon>
        <taxon>Chordata</taxon>
        <taxon>Craniata</taxon>
        <taxon>Vertebrata</taxon>
        <taxon>Euteleostomi</taxon>
        <taxon>Actinopterygii</taxon>
        <taxon>Neopterygii</taxon>
        <taxon>Teleostei</taxon>
        <taxon>Neoteleostei</taxon>
        <taxon>Acanthomorphata</taxon>
        <taxon>Eupercaria</taxon>
        <taxon>Perciformes</taxon>
        <taxon>Cottioidei</taxon>
        <taxon>Cottales</taxon>
        <taxon>Cyclopteridae</taxon>
        <taxon>Cyclopterus</taxon>
    </lineage>
</organism>
<dbReference type="GO" id="GO:0005739">
    <property type="term" value="C:mitochondrion"/>
    <property type="evidence" value="ECO:0007669"/>
    <property type="project" value="GOC"/>
</dbReference>
<dbReference type="AlphaFoldDB" id="A0A8C2ZNI3"/>
<dbReference type="PANTHER" id="PTHR44157">
    <property type="entry name" value="DNAJ HOMOLOG SUBFAMILY C MEMBER 11"/>
    <property type="match status" value="1"/>
</dbReference>
<evidence type="ECO:0000313" key="3">
    <source>
        <dbReference type="Ensembl" id="ENSCLMP00005029944.1"/>
    </source>
</evidence>
<dbReference type="PANTHER" id="PTHR44157:SF2">
    <property type="entry name" value="DNAJ (HSP40) HOMOLOG, SUBFAMILY C, MEMBER 11"/>
    <property type="match status" value="1"/>
</dbReference>
<proteinExistence type="predicted"/>
<reference evidence="3" key="1">
    <citation type="submission" date="2025-08" db="UniProtKB">
        <authorList>
            <consortium name="Ensembl"/>
        </authorList>
    </citation>
    <scope>IDENTIFICATION</scope>
</reference>
<dbReference type="CDD" id="cd06257">
    <property type="entry name" value="DnaJ"/>
    <property type="match status" value="1"/>
</dbReference>
<accession>A0A8C2ZNI3</accession>
<dbReference type="Pfam" id="PF11875">
    <property type="entry name" value="DnaJ-like_C11_C"/>
    <property type="match status" value="1"/>
</dbReference>
<dbReference type="GO" id="GO:0042407">
    <property type="term" value="P:cristae formation"/>
    <property type="evidence" value="ECO:0007669"/>
    <property type="project" value="TreeGrafter"/>
</dbReference>
<dbReference type="Gene3D" id="1.10.287.110">
    <property type="entry name" value="DnaJ domain"/>
    <property type="match status" value="1"/>
</dbReference>
<dbReference type="InterPro" id="IPR024586">
    <property type="entry name" value="DnaJ-like_C11_C"/>
</dbReference>
<keyword evidence="4" id="KW-1185">Reference proteome</keyword>
<reference evidence="3" key="2">
    <citation type="submission" date="2025-09" db="UniProtKB">
        <authorList>
            <consortium name="Ensembl"/>
        </authorList>
    </citation>
    <scope>IDENTIFICATION</scope>
</reference>
<dbReference type="Proteomes" id="UP000694565">
    <property type="component" value="Unplaced"/>
</dbReference>
<evidence type="ECO:0000256" key="1">
    <source>
        <dbReference type="ARBA" id="ARBA00023186"/>
    </source>
</evidence>
<dbReference type="InterPro" id="IPR001623">
    <property type="entry name" value="DnaJ_domain"/>
</dbReference>
<dbReference type="InterPro" id="IPR036869">
    <property type="entry name" value="J_dom_sf"/>
</dbReference>
<dbReference type="GeneTree" id="ENSGT00860000133842"/>
<feature type="domain" description="J" evidence="2">
    <location>
        <begin position="1"/>
        <end position="44"/>
    </location>
</feature>
<protein>
    <submittedName>
        <fullName evidence="3">DnaJ (Hsp40) homolog, subfamily C, member 11a</fullName>
    </submittedName>
</protein>
<dbReference type="Pfam" id="PF00226">
    <property type="entry name" value="DnaJ"/>
    <property type="match status" value="1"/>
</dbReference>
<dbReference type="SUPFAM" id="SSF46565">
    <property type="entry name" value="Chaperone J-domain"/>
    <property type="match status" value="1"/>
</dbReference>
<name>A0A8C2ZNI3_CYCLU</name>
<dbReference type="PROSITE" id="PS50076">
    <property type="entry name" value="DNAJ_2"/>
    <property type="match status" value="1"/>
</dbReference>
<dbReference type="InterPro" id="IPR052243">
    <property type="entry name" value="Mito_inner_membrane_organizer"/>
</dbReference>
<gene>
    <name evidence="3" type="primary">dnajc11a</name>
</gene>
<evidence type="ECO:0000259" key="2">
    <source>
        <dbReference type="PROSITE" id="PS50076"/>
    </source>
</evidence>